<dbReference type="EnsemblMetazoa" id="BGLB025462-RA">
    <property type="protein sequence ID" value="BGLB025462-PA"/>
    <property type="gene ID" value="BGLB025462"/>
</dbReference>
<dbReference type="Proteomes" id="UP000076420">
    <property type="component" value="Unassembled WGS sequence"/>
</dbReference>
<sequence>MLHKSEDLPNLADEVDNEHLVEEIKADMIDDQKNSREDNNDQPSPLEHQDDQPRPLEHQDDQPIPQEHQDGQPRLQEHQDDQPRPQEHQDDQPRPQEHQDDLPNPLKHQDDQPGPLEYQGDKAKNGGFSNQVNAAKESKHSANLRQNIDQAISNYQNDAYDYYDNVLAKTDLPSNI</sequence>
<evidence type="ECO:0000313" key="3">
    <source>
        <dbReference type="Proteomes" id="UP000076420"/>
    </source>
</evidence>
<reference evidence="2" key="1">
    <citation type="submission" date="2020-05" db="UniProtKB">
        <authorList>
            <consortium name="EnsemblMetazoa"/>
        </authorList>
    </citation>
    <scope>IDENTIFICATION</scope>
    <source>
        <strain evidence="2">BB02</strain>
    </source>
</reference>
<protein>
    <submittedName>
        <fullName evidence="2">Uncharacterized protein</fullName>
    </submittedName>
</protein>
<feature type="region of interest" description="Disordered" evidence="1">
    <location>
        <begin position="1"/>
        <end position="142"/>
    </location>
</feature>
<feature type="compositionally biased region" description="Basic and acidic residues" evidence="1">
    <location>
        <begin position="47"/>
        <end position="111"/>
    </location>
</feature>
<dbReference type="AlphaFoldDB" id="A0A2C9L069"/>
<gene>
    <name evidence="2" type="primary">106053257</name>
</gene>
<dbReference type="VEuPathDB" id="VectorBase:BGLB025462"/>
<accession>A0A2C9L069</accession>
<proteinExistence type="predicted"/>
<feature type="compositionally biased region" description="Basic and acidic residues" evidence="1">
    <location>
        <begin position="17"/>
        <end position="39"/>
    </location>
</feature>
<evidence type="ECO:0000313" key="2">
    <source>
        <dbReference type="EnsemblMetazoa" id="BGLB025462-PA"/>
    </source>
</evidence>
<organism evidence="2 3">
    <name type="scientific">Biomphalaria glabrata</name>
    <name type="common">Bloodfluke planorb</name>
    <name type="synonym">Freshwater snail</name>
    <dbReference type="NCBI Taxonomy" id="6526"/>
    <lineage>
        <taxon>Eukaryota</taxon>
        <taxon>Metazoa</taxon>
        <taxon>Spiralia</taxon>
        <taxon>Lophotrochozoa</taxon>
        <taxon>Mollusca</taxon>
        <taxon>Gastropoda</taxon>
        <taxon>Heterobranchia</taxon>
        <taxon>Euthyneura</taxon>
        <taxon>Panpulmonata</taxon>
        <taxon>Hygrophila</taxon>
        <taxon>Lymnaeoidea</taxon>
        <taxon>Planorbidae</taxon>
        <taxon>Biomphalaria</taxon>
    </lineage>
</organism>
<dbReference type="VEuPathDB" id="VectorBase:BGLAX_039988"/>
<dbReference type="KEGG" id="bgt:106053257"/>
<evidence type="ECO:0000256" key="1">
    <source>
        <dbReference type="SAM" id="MobiDB-lite"/>
    </source>
</evidence>
<name>A0A2C9L069_BIOGL</name>